<reference evidence="13 14" key="1">
    <citation type="submission" date="2019-12" db="EMBL/GenBank/DDBJ databases">
        <title>Genomic-based taxomic classification of the family Erythrobacteraceae.</title>
        <authorList>
            <person name="Xu L."/>
        </authorList>
    </citation>
    <scope>NUCLEOTIDE SEQUENCE [LARGE SCALE GENOMIC DNA]</scope>
    <source>
        <strain evidence="13 14">KCTC 52259</strain>
    </source>
</reference>
<sequence>MRKLVIGMAMASTALASPALARDGQWYVELGGGPMLVEDIDFDVNNGVDTVTADFDYGYDFGGIVGYDFGAFRLEAEASYRDADIDKLIVGNSGVASGITGIPATAGSYDANGSANVLSFMLNGLLDFGADDGLQGFVGGGVGVARTDVNSTITTNGPGAFDDSDSGFAYQGLAGVRAPLTDNIDVGLRYRFFTATGVNLVDTFGRDLDTKFRSHSILGTLTFNFGGEEILPPVAAPVVAAPPPPPPPVVAAPPPPPPCNKGPYIVFFGWDQSDITPEAATILDNAVSAYRNCGTAAVMLAGHTDTSGTKVYNEGLAMRRNDSVREYLGGRGVPGTRISSEAFGETQLRVPTADGVRELQNRRVEVTYGPGSGM</sequence>
<evidence type="ECO:0000313" key="13">
    <source>
        <dbReference type="EMBL" id="MXP15046.1"/>
    </source>
</evidence>
<dbReference type="Pfam" id="PF00691">
    <property type="entry name" value="OmpA"/>
    <property type="match status" value="1"/>
</dbReference>
<feature type="signal peptide" evidence="11">
    <location>
        <begin position="1"/>
        <end position="21"/>
    </location>
</feature>
<dbReference type="PANTHER" id="PTHR30329:SF21">
    <property type="entry name" value="LIPOPROTEIN YIAD-RELATED"/>
    <property type="match status" value="1"/>
</dbReference>
<evidence type="ECO:0000259" key="12">
    <source>
        <dbReference type="PROSITE" id="PS51123"/>
    </source>
</evidence>
<keyword evidence="2" id="KW-0813">Transport</keyword>
<keyword evidence="6" id="KW-0406">Ion transport</keyword>
<keyword evidence="5 11" id="KW-0732">Signal</keyword>
<keyword evidence="4" id="KW-0812">Transmembrane</keyword>
<dbReference type="EMBL" id="WTYU01000002">
    <property type="protein sequence ID" value="MXP15046.1"/>
    <property type="molecule type" value="Genomic_DNA"/>
</dbReference>
<evidence type="ECO:0000256" key="6">
    <source>
        <dbReference type="ARBA" id="ARBA00023065"/>
    </source>
</evidence>
<evidence type="ECO:0000256" key="9">
    <source>
        <dbReference type="ARBA" id="ARBA00023237"/>
    </source>
</evidence>
<feature type="domain" description="OmpA-like" evidence="12">
    <location>
        <begin position="255"/>
        <end position="372"/>
    </location>
</feature>
<keyword evidence="14" id="KW-1185">Reference proteome</keyword>
<dbReference type="GO" id="GO:0015288">
    <property type="term" value="F:porin activity"/>
    <property type="evidence" value="ECO:0007669"/>
    <property type="project" value="UniProtKB-KW"/>
</dbReference>
<dbReference type="PRINTS" id="PR01021">
    <property type="entry name" value="OMPADOMAIN"/>
</dbReference>
<gene>
    <name evidence="13" type="ORF">GRI44_09830</name>
</gene>
<dbReference type="InterPro" id="IPR011250">
    <property type="entry name" value="OMP/PagP_B-barrel"/>
</dbReference>
<name>A0A6L7GHR6_9SPHN</name>
<keyword evidence="3" id="KW-1134">Transmembrane beta strand</keyword>
<dbReference type="Pfam" id="PF13505">
    <property type="entry name" value="OMP_b-brl"/>
    <property type="match status" value="1"/>
</dbReference>
<dbReference type="GO" id="GO:0046930">
    <property type="term" value="C:pore complex"/>
    <property type="evidence" value="ECO:0007669"/>
    <property type="project" value="UniProtKB-KW"/>
</dbReference>
<dbReference type="InterPro" id="IPR036737">
    <property type="entry name" value="OmpA-like_sf"/>
</dbReference>
<comment type="subcellular location">
    <subcellularLocation>
        <location evidence="1">Cell outer membrane</location>
        <topology evidence="1">Multi-pass membrane protein</topology>
    </subcellularLocation>
</comment>
<dbReference type="RefSeq" id="WP_160601628.1">
    <property type="nucleotide sequence ID" value="NZ_WTYU01000002.1"/>
</dbReference>
<dbReference type="SUPFAM" id="SSF56925">
    <property type="entry name" value="OMPA-like"/>
    <property type="match status" value="1"/>
</dbReference>
<keyword evidence="7" id="KW-0626">Porin</keyword>
<keyword evidence="9" id="KW-0998">Cell outer membrane</keyword>
<dbReference type="InterPro" id="IPR027385">
    <property type="entry name" value="Beta-barrel_OMP"/>
</dbReference>
<dbReference type="OrthoDB" id="189250at2"/>
<dbReference type="Proteomes" id="UP000473531">
    <property type="component" value="Unassembled WGS sequence"/>
</dbReference>
<proteinExistence type="predicted"/>
<evidence type="ECO:0000256" key="3">
    <source>
        <dbReference type="ARBA" id="ARBA00022452"/>
    </source>
</evidence>
<keyword evidence="8 10" id="KW-0472">Membrane</keyword>
<dbReference type="Gene3D" id="2.40.160.20">
    <property type="match status" value="1"/>
</dbReference>
<dbReference type="GO" id="GO:0006811">
    <property type="term" value="P:monoatomic ion transport"/>
    <property type="evidence" value="ECO:0007669"/>
    <property type="project" value="UniProtKB-KW"/>
</dbReference>
<dbReference type="AlphaFoldDB" id="A0A6L7GHR6"/>
<dbReference type="Gene3D" id="3.30.1330.60">
    <property type="entry name" value="OmpA-like domain"/>
    <property type="match status" value="1"/>
</dbReference>
<evidence type="ECO:0000256" key="10">
    <source>
        <dbReference type="PROSITE-ProRule" id="PRU00473"/>
    </source>
</evidence>
<evidence type="ECO:0000256" key="7">
    <source>
        <dbReference type="ARBA" id="ARBA00023114"/>
    </source>
</evidence>
<dbReference type="GO" id="GO:0009279">
    <property type="term" value="C:cell outer membrane"/>
    <property type="evidence" value="ECO:0007669"/>
    <property type="project" value="UniProtKB-SubCell"/>
</dbReference>
<dbReference type="CDD" id="cd07185">
    <property type="entry name" value="OmpA_C-like"/>
    <property type="match status" value="1"/>
</dbReference>
<comment type="caution">
    <text evidence="13">The sequence shown here is derived from an EMBL/GenBank/DDBJ whole genome shotgun (WGS) entry which is preliminary data.</text>
</comment>
<organism evidence="13 14">
    <name type="scientific">Allopontixanthobacter confluentis</name>
    <dbReference type="NCBI Taxonomy" id="1849021"/>
    <lineage>
        <taxon>Bacteria</taxon>
        <taxon>Pseudomonadati</taxon>
        <taxon>Pseudomonadota</taxon>
        <taxon>Alphaproteobacteria</taxon>
        <taxon>Sphingomonadales</taxon>
        <taxon>Erythrobacteraceae</taxon>
        <taxon>Allopontixanthobacter</taxon>
    </lineage>
</organism>
<dbReference type="SUPFAM" id="SSF103088">
    <property type="entry name" value="OmpA-like"/>
    <property type="match status" value="1"/>
</dbReference>
<evidence type="ECO:0000256" key="1">
    <source>
        <dbReference type="ARBA" id="ARBA00004571"/>
    </source>
</evidence>
<dbReference type="PANTHER" id="PTHR30329">
    <property type="entry name" value="STATOR ELEMENT OF FLAGELLAR MOTOR COMPLEX"/>
    <property type="match status" value="1"/>
</dbReference>
<protein>
    <submittedName>
        <fullName evidence="13">OmpA family protein</fullName>
    </submittedName>
</protein>
<accession>A0A6L7GHR6</accession>
<feature type="chain" id="PRO_5026755948" evidence="11">
    <location>
        <begin position="22"/>
        <end position="374"/>
    </location>
</feature>
<evidence type="ECO:0000313" key="14">
    <source>
        <dbReference type="Proteomes" id="UP000473531"/>
    </source>
</evidence>
<evidence type="ECO:0000256" key="2">
    <source>
        <dbReference type="ARBA" id="ARBA00022448"/>
    </source>
</evidence>
<evidence type="ECO:0000256" key="5">
    <source>
        <dbReference type="ARBA" id="ARBA00022729"/>
    </source>
</evidence>
<dbReference type="PROSITE" id="PS51123">
    <property type="entry name" value="OMPA_2"/>
    <property type="match status" value="1"/>
</dbReference>
<dbReference type="InterPro" id="IPR006664">
    <property type="entry name" value="OMP_bac"/>
</dbReference>
<evidence type="ECO:0000256" key="8">
    <source>
        <dbReference type="ARBA" id="ARBA00023136"/>
    </source>
</evidence>
<evidence type="ECO:0000256" key="4">
    <source>
        <dbReference type="ARBA" id="ARBA00022692"/>
    </source>
</evidence>
<dbReference type="InterPro" id="IPR006665">
    <property type="entry name" value="OmpA-like"/>
</dbReference>
<evidence type="ECO:0000256" key="11">
    <source>
        <dbReference type="SAM" id="SignalP"/>
    </source>
</evidence>
<dbReference type="InterPro" id="IPR050330">
    <property type="entry name" value="Bact_OuterMem_StrucFunc"/>
</dbReference>